<sequence>MSIPYNVTVIEKTEPGELCFYHAVCKISRCNGRNPRTGAIQCLVLKIADAFDDGEDDKESAGE</sequence>
<protein>
    <submittedName>
        <fullName evidence="1">Uncharacterized protein</fullName>
    </submittedName>
</protein>
<evidence type="ECO:0000313" key="2">
    <source>
        <dbReference type="Proteomes" id="UP000214880"/>
    </source>
</evidence>
<dbReference type="RefSeq" id="WP_092074981.1">
    <property type="nucleotide sequence ID" value="NZ_FNHB01000015.1"/>
</dbReference>
<reference evidence="1 2" key="1">
    <citation type="submission" date="2016-10" db="EMBL/GenBank/DDBJ databases">
        <authorList>
            <person name="de Groot N.N."/>
        </authorList>
    </citation>
    <scope>NUCLEOTIDE SEQUENCE [LARGE SCALE GENOMIC DNA]</scope>
    <source>
        <strain evidence="1 2">DSM 1736</strain>
    </source>
</reference>
<accession>A0A1G9ZV12</accession>
<evidence type="ECO:0000313" key="1">
    <source>
        <dbReference type="EMBL" id="SDN24965.1"/>
    </source>
</evidence>
<gene>
    <name evidence="1" type="ORF">SAMN04488502_11569</name>
</gene>
<dbReference type="EMBL" id="FNHB01000015">
    <property type="protein sequence ID" value="SDN24965.1"/>
    <property type="molecule type" value="Genomic_DNA"/>
</dbReference>
<proteinExistence type="predicted"/>
<dbReference type="AlphaFoldDB" id="A0A1G9ZV12"/>
<organism evidence="1 2">
    <name type="scientific">Dendrosporobacter quercicolus</name>
    <dbReference type="NCBI Taxonomy" id="146817"/>
    <lineage>
        <taxon>Bacteria</taxon>
        <taxon>Bacillati</taxon>
        <taxon>Bacillota</taxon>
        <taxon>Negativicutes</taxon>
        <taxon>Selenomonadales</taxon>
        <taxon>Sporomusaceae</taxon>
        <taxon>Dendrosporobacter</taxon>
    </lineage>
</organism>
<dbReference type="Proteomes" id="UP000214880">
    <property type="component" value="Unassembled WGS sequence"/>
</dbReference>
<dbReference type="STRING" id="146817.SAMN04488502_11569"/>
<keyword evidence="2" id="KW-1185">Reference proteome</keyword>
<name>A0A1G9ZV12_9FIRM</name>